<evidence type="ECO:0000313" key="4">
    <source>
        <dbReference type="Proteomes" id="UP001164746"/>
    </source>
</evidence>
<dbReference type="Pfam" id="PF07686">
    <property type="entry name" value="V-set"/>
    <property type="match status" value="1"/>
</dbReference>
<dbReference type="EMBL" id="CP111014">
    <property type="protein sequence ID" value="WAR00572.1"/>
    <property type="molecule type" value="Genomic_DNA"/>
</dbReference>
<reference evidence="3" key="1">
    <citation type="submission" date="2022-11" db="EMBL/GenBank/DDBJ databases">
        <title>Centuries of genome instability and evolution in soft-shell clam transmissible cancer (bioRxiv).</title>
        <authorList>
            <person name="Hart S.F.M."/>
            <person name="Yonemitsu M.A."/>
            <person name="Giersch R.M."/>
            <person name="Beal B.F."/>
            <person name="Arriagada G."/>
            <person name="Davis B.W."/>
            <person name="Ostrander E.A."/>
            <person name="Goff S.P."/>
            <person name="Metzger M.J."/>
        </authorList>
    </citation>
    <scope>NUCLEOTIDE SEQUENCE</scope>
    <source>
        <strain evidence="3">MELC-2E11</strain>
        <tissue evidence="3">Siphon/mantle</tissue>
    </source>
</reference>
<dbReference type="InterPro" id="IPR013783">
    <property type="entry name" value="Ig-like_fold"/>
</dbReference>
<sequence>MDSHDYYRSHPSSVPIFLPVPTEITVHQGETAHLRCRIQNLGPKFVVWRKADDESPLTLGKMTFTPDSDVEVQLEEIPGHEEGEEESRYDLVIKNVSQDQAGVYACQISATNNYTQNITLHVLDPVKYKPELELTGTEYVSLMEDIRLVCNATGAQTAPDAVDWFFNGEPITDTRGPWQDRLVRLNNKPIPGRSLISELIIKRATMEDRGHYVCRLTKKLAKGFKVHILNGRPPDYSYDKKNHKEPKRDMLSEGYSMGEETQPPSQESSHSSSGAAAFWPHTHIFTVLMLCLKLTYGSLGS</sequence>
<keyword evidence="4" id="KW-1185">Reference proteome</keyword>
<feature type="domain" description="Ig-like" evidence="2">
    <location>
        <begin position="15"/>
        <end position="119"/>
    </location>
</feature>
<dbReference type="Pfam" id="PF13927">
    <property type="entry name" value="Ig_3"/>
    <property type="match status" value="1"/>
</dbReference>
<dbReference type="PROSITE" id="PS50835">
    <property type="entry name" value="IG_LIKE"/>
    <property type="match status" value="2"/>
</dbReference>
<dbReference type="InterPro" id="IPR013106">
    <property type="entry name" value="Ig_V-set"/>
</dbReference>
<dbReference type="InterPro" id="IPR003599">
    <property type="entry name" value="Ig_sub"/>
</dbReference>
<dbReference type="SUPFAM" id="SSF48726">
    <property type="entry name" value="Immunoglobulin"/>
    <property type="match status" value="2"/>
</dbReference>
<feature type="region of interest" description="Disordered" evidence="1">
    <location>
        <begin position="254"/>
        <end position="274"/>
    </location>
</feature>
<feature type="domain" description="Ig-like" evidence="2">
    <location>
        <begin position="130"/>
        <end position="217"/>
    </location>
</feature>
<organism evidence="3 4">
    <name type="scientific">Mya arenaria</name>
    <name type="common">Soft-shell clam</name>
    <dbReference type="NCBI Taxonomy" id="6604"/>
    <lineage>
        <taxon>Eukaryota</taxon>
        <taxon>Metazoa</taxon>
        <taxon>Spiralia</taxon>
        <taxon>Lophotrochozoa</taxon>
        <taxon>Mollusca</taxon>
        <taxon>Bivalvia</taxon>
        <taxon>Autobranchia</taxon>
        <taxon>Heteroconchia</taxon>
        <taxon>Euheterodonta</taxon>
        <taxon>Imparidentia</taxon>
        <taxon>Neoheterodontei</taxon>
        <taxon>Myida</taxon>
        <taxon>Myoidea</taxon>
        <taxon>Myidae</taxon>
        <taxon>Mya</taxon>
    </lineage>
</organism>
<dbReference type="InterPro" id="IPR036179">
    <property type="entry name" value="Ig-like_dom_sf"/>
</dbReference>
<evidence type="ECO:0000313" key="3">
    <source>
        <dbReference type="EMBL" id="WAR00572.1"/>
    </source>
</evidence>
<evidence type="ECO:0000256" key="1">
    <source>
        <dbReference type="SAM" id="MobiDB-lite"/>
    </source>
</evidence>
<proteinExistence type="predicted"/>
<dbReference type="InterPro" id="IPR007110">
    <property type="entry name" value="Ig-like_dom"/>
</dbReference>
<dbReference type="PANTHER" id="PTHR23279">
    <property type="entry name" value="DEFECTIVE PROBOSCIS EXTENSION RESPONSE DPR -RELATED"/>
    <property type="match status" value="1"/>
</dbReference>
<dbReference type="Gene3D" id="2.60.40.10">
    <property type="entry name" value="Immunoglobulins"/>
    <property type="match status" value="2"/>
</dbReference>
<dbReference type="SMART" id="SM00408">
    <property type="entry name" value="IGc2"/>
    <property type="match status" value="2"/>
</dbReference>
<feature type="compositionally biased region" description="Low complexity" evidence="1">
    <location>
        <begin position="259"/>
        <end position="273"/>
    </location>
</feature>
<dbReference type="SMART" id="SM00409">
    <property type="entry name" value="IG"/>
    <property type="match status" value="2"/>
</dbReference>
<dbReference type="PANTHER" id="PTHR23279:SF36">
    <property type="entry name" value="DEFECTIVE PROBOSCIS EXTENSION RESPONSE 9, ISOFORM A"/>
    <property type="match status" value="1"/>
</dbReference>
<dbReference type="Proteomes" id="UP001164746">
    <property type="component" value="Chromosome 3"/>
</dbReference>
<evidence type="ECO:0000259" key="2">
    <source>
        <dbReference type="PROSITE" id="PS50835"/>
    </source>
</evidence>
<name>A0ABY7DUQ2_MYAAR</name>
<dbReference type="InterPro" id="IPR037448">
    <property type="entry name" value="Zig-8"/>
</dbReference>
<gene>
    <name evidence="3" type="ORF">MAR_024944</name>
</gene>
<dbReference type="InterPro" id="IPR003598">
    <property type="entry name" value="Ig_sub2"/>
</dbReference>
<accession>A0ABY7DUQ2</accession>
<protein>
    <submittedName>
        <fullName evidence="3">ZIG8-like protein</fullName>
    </submittedName>
</protein>